<dbReference type="GO" id="GO:0015562">
    <property type="term" value="F:efflux transmembrane transporter activity"/>
    <property type="evidence" value="ECO:0007669"/>
    <property type="project" value="TreeGrafter"/>
</dbReference>
<dbReference type="NCBIfam" id="TIGR01730">
    <property type="entry name" value="RND_mfp"/>
    <property type="match status" value="1"/>
</dbReference>
<feature type="domain" description="CusB-like beta-barrel" evidence="4">
    <location>
        <begin position="243"/>
        <end position="315"/>
    </location>
</feature>
<accession>A0A1Y1T4N4</accession>
<dbReference type="GO" id="GO:1990281">
    <property type="term" value="C:efflux pump complex"/>
    <property type="evidence" value="ECO:0007669"/>
    <property type="project" value="TreeGrafter"/>
</dbReference>
<evidence type="ECO:0000313" key="7">
    <source>
        <dbReference type="EMBL" id="ORL46007.1"/>
    </source>
</evidence>
<dbReference type="InterPro" id="IPR006143">
    <property type="entry name" value="RND_pump_MFP"/>
</dbReference>
<feature type="chain" id="PRO_5012463233" evidence="2">
    <location>
        <begin position="26"/>
        <end position="398"/>
    </location>
</feature>
<dbReference type="InterPro" id="IPR058647">
    <property type="entry name" value="BSH_CzcB-like"/>
</dbReference>
<organism evidence="7 8">
    <name type="scientific">Zunongwangia atlantica 22II14-10F7</name>
    <dbReference type="NCBI Taxonomy" id="1185767"/>
    <lineage>
        <taxon>Bacteria</taxon>
        <taxon>Pseudomonadati</taxon>
        <taxon>Bacteroidota</taxon>
        <taxon>Flavobacteriia</taxon>
        <taxon>Flavobacteriales</taxon>
        <taxon>Flavobacteriaceae</taxon>
        <taxon>Zunongwangia</taxon>
    </lineage>
</organism>
<dbReference type="InterPro" id="IPR058792">
    <property type="entry name" value="Beta-barrel_RND_2"/>
</dbReference>
<evidence type="ECO:0000256" key="1">
    <source>
        <dbReference type="ARBA" id="ARBA00009477"/>
    </source>
</evidence>
<keyword evidence="2" id="KW-0732">Signal</keyword>
<dbReference type="Proteomes" id="UP000192746">
    <property type="component" value="Unassembled WGS sequence"/>
</dbReference>
<dbReference type="EMBL" id="ARYN01000006">
    <property type="protein sequence ID" value="ORL46007.1"/>
    <property type="molecule type" value="Genomic_DNA"/>
</dbReference>
<dbReference type="Gene3D" id="2.40.30.170">
    <property type="match status" value="1"/>
</dbReference>
<proteinExistence type="inferred from homology"/>
<dbReference type="Pfam" id="PF25973">
    <property type="entry name" value="BSH_CzcB"/>
    <property type="match status" value="1"/>
</dbReference>
<dbReference type="STRING" id="1185767.IIF7_07801"/>
<reference evidence="7 8" key="1">
    <citation type="submission" date="2013-04" db="EMBL/GenBank/DDBJ databases">
        <title>Zunongwangia sp. 22II14-10F7 Genome Sequencing.</title>
        <authorList>
            <person name="Lai Q."/>
            <person name="Shao Z."/>
        </authorList>
    </citation>
    <scope>NUCLEOTIDE SEQUENCE [LARGE SCALE GENOMIC DNA]</scope>
    <source>
        <strain evidence="7 8">22II14-10F7</strain>
    </source>
</reference>
<dbReference type="Pfam" id="PF25954">
    <property type="entry name" value="Beta-barrel_RND_2"/>
    <property type="match status" value="1"/>
</dbReference>
<dbReference type="PANTHER" id="PTHR30469">
    <property type="entry name" value="MULTIDRUG RESISTANCE PROTEIN MDTA"/>
    <property type="match status" value="1"/>
</dbReference>
<feature type="domain" description="CzcB-like alpha-helical hairpin" evidence="3">
    <location>
        <begin position="145"/>
        <end position="202"/>
    </location>
</feature>
<dbReference type="PROSITE" id="PS51257">
    <property type="entry name" value="PROKAR_LIPOPROTEIN"/>
    <property type="match status" value="1"/>
</dbReference>
<evidence type="ECO:0000259" key="6">
    <source>
        <dbReference type="Pfam" id="PF25973"/>
    </source>
</evidence>
<dbReference type="InterPro" id="IPR058627">
    <property type="entry name" value="MdtA-like_C"/>
</dbReference>
<gene>
    <name evidence="7" type="ORF">IIF7_07801</name>
</gene>
<evidence type="ECO:0000256" key="2">
    <source>
        <dbReference type="SAM" id="SignalP"/>
    </source>
</evidence>
<sequence length="398" mass="43826">MKIKNNYSRHMKKLAAIFSVSLLLAACGNENKKSIEDLIEEGNLTEIRARKSELSKEQSALTSDINRLDEAIGKLDKNKSLNLVTVQTLKDSTFQHFAEVQGDVATDENIIIYPEYSGILQNVYVNEGDRVKKGQILAKIDDGGLSSQVAQAEAQATLAKTTYERQKRLWDQNIGSEIQFLEAKTNFEASQKAAEQLKSQLAKTTVTAPFSGVIDDVISNQGEVVSPGQSQLFRIINLSNMYVEAAVPENYLPKIKKGTLVKVMISSINKEYEGEVTEVGNNINANNRTFRVKIAIPNPDQLIRPNQIATIMLNDYTAEGAISIPESTIQKNAMGESLVYTLENKTDSTGVARKTVIETGYVYGNRIEVTEGLEAGATLIVEGSKSLRDGQEVKISKK</sequence>
<dbReference type="AlphaFoldDB" id="A0A1Y1T4N4"/>
<evidence type="ECO:0000259" key="5">
    <source>
        <dbReference type="Pfam" id="PF25967"/>
    </source>
</evidence>
<name>A0A1Y1T4N4_9FLAO</name>
<comment type="similarity">
    <text evidence="1">Belongs to the membrane fusion protein (MFP) (TC 8.A.1) family.</text>
</comment>
<evidence type="ECO:0000313" key="8">
    <source>
        <dbReference type="Proteomes" id="UP000192746"/>
    </source>
</evidence>
<dbReference type="SUPFAM" id="SSF111369">
    <property type="entry name" value="HlyD-like secretion proteins"/>
    <property type="match status" value="1"/>
</dbReference>
<keyword evidence="8" id="KW-1185">Reference proteome</keyword>
<evidence type="ECO:0000259" key="3">
    <source>
        <dbReference type="Pfam" id="PF25893"/>
    </source>
</evidence>
<protein>
    <submittedName>
        <fullName evidence="7">HlyD-family secretion protein</fullName>
    </submittedName>
</protein>
<dbReference type="PANTHER" id="PTHR30469:SF15">
    <property type="entry name" value="HLYD FAMILY OF SECRETION PROTEINS"/>
    <property type="match status" value="1"/>
</dbReference>
<dbReference type="InterPro" id="IPR058648">
    <property type="entry name" value="HH_CzcB-like"/>
</dbReference>
<dbReference type="Gene3D" id="2.40.420.20">
    <property type="match status" value="1"/>
</dbReference>
<feature type="signal peptide" evidence="2">
    <location>
        <begin position="1"/>
        <end position="25"/>
    </location>
</feature>
<dbReference type="Pfam" id="PF25967">
    <property type="entry name" value="RND-MFP_C"/>
    <property type="match status" value="1"/>
</dbReference>
<dbReference type="Pfam" id="PF25893">
    <property type="entry name" value="HH_CzcB"/>
    <property type="match status" value="1"/>
</dbReference>
<evidence type="ECO:0000259" key="4">
    <source>
        <dbReference type="Pfam" id="PF25954"/>
    </source>
</evidence>
<comment type="caution">
    <text evidence="7">The sequence shown here is derived from an EMBL/GenBank/DDBJ whole genome shotgun (WGS) entry which is preliminary data.</text>
</comment>
<dbReference type="Gene3D" id="2.40.50.100">
    <property type="match status" value="1"/>
</dbReference>
<feature type="domain" description="Multidrug resistance protein MdtA-like C-terminal permuted SH3" evidence="5">
    <location>
        <begin position="321"/>
        <end position="384"/>
    </location>
</feature>
<feature type="domain" description="CzcB-like barrel-sandwich hybrid" evidence="6">
    <location>
        <begin position="111"/>
        <end position="235"/>
    </location>
</feature>
<dbReference type="Gene3D" id="1.10.287.470">
    <property type="entry name" value="Helix hairpin bin"/>
    <property type="match status" value="1"/>
</dbReference>
<dbReference type="RefSeq" id="WP_245801578.1">
    <property type="nucleotide sequence ID" value="NZ_ARYN01000006.1"/>
</dbReference>